<evidence type="ECO:0000256" key="5">
    <source>
        <dbReference type="ARBA" id="ARBA00023237"/>
    </source>
</evidence>
<dbReference type="Gene3D" id="1.25.40.390">
    <property type="match status" value="1"/>
</dbReference>
<dbReference type="Proteomes" id="UP000285343">
    <property type="component" value="Unassembled WGS sequence"/>
</dbReference>
<dbReference type="PROSITE" id="PS51257">
    <property type="entry name" value="PROKAR_LIPOPROTEIN"/>
    <property type="match status" value="1"/>
</dbReference>
<dbReference type="InterPro" id="IPR011990">
    <property type="entry name" value="TPR-like_helical_dom_sf"/>
</dbReference>
<evidence type="ECO:0000259" key="7">
    <source>
        <dbReference type="Pfam" id="PF14322"/>
    </source>
</evidence>
<comment type="subcellular location">
    <subcellularLocation>
        <location evidence="1">Cell outer membrane</location>
    </subcellularLocation>
</comment>
<dbReference type="Pfam" id="PF07980">
    <property type="entry name" value="SusD_RagB"/>
    <property type="match status" value="1"/>
</dbReference>
<feature type="domain" description="SusD-like N-terminal" evidence="7">
    <location>
        <begin position="67"/>
        <end position="226"/>
    </location>
</feature>
<dbReference type="EMBL" id="QRZC01000043">
    <property type="protein sequence ID" value="RGV35646.1"/>
    <property type="molecule type" value="Genomic_DNA"/>
</dbReference>
<evidence type="ECO:0000313" key="8">
    <source>
        <dbReference type="EMBL" id="RGN89237.1"/>
    </source>
</evidence>
<name>A0A3E5EKM0_BACUN</name>
<comment type="similarity">
    <text evidence="2">Belongs to the SusD family.</text>
</comment>
<evidence type="ECO:0000256" key="2">
    <source>
        <dbReference type="ARBA" id="ARBA00006275"/>
    </source>
</evidence>
<comment type="caution">
    <text evidence="8">The sequence shown here is derived from an EMBL/GenBank/DDBJ whole genome shotgun (WGS) entry which is preliminary data.</text>
</comment>
<gene>
    <name evidence="9" type="ORF">DWW14_21610</name>
    <name evidence="8" type="ORF">DXB37_19850</name>
</gene>
<keyword evidence="4" id="KW-0472">Membrane</keyword>
<dbReference type="GO" id="GO:0009279">
    <property type="term" value="C:cell outer membrane"/>
    <property type="evidence" value="ECO:0007669"/>
    <property type="project" value="UniProtKB-SubCell"/>
</dbReference>
<accession>A0A3E5EKM0</accession>
<evidence type="ECO:0000259" key="6">
    <source>
        <dbReference type="Pfam" id="PF07980"/>
    </source>
</evidence>
<evidence type="ECO:0000256" key="3">
    <source>
        <dbReference type="ARBA" id="ARBA00022729"/>
    </source>
</evidence>
<sequence length="545" mass="62189">MKSKNKILVVAVFATLSLTGCNIDPILTDSYPEDVAWSNVDNLRLNLNGFYSLIGGYYGSEVENDACTDILKMNGPRDSENLFVFGSAPITPAANPFNNWDNRHTWQLSCCRFLHNLAEHRGNFPESIANEAEAEARFFRALVNFDLAKRFGASFILHKELPVMGEKNHARCTPEECWDFIYEDLTFAAKYLPKRWDDATKDPWGEATHTGRVTQGAAWGMLARAMLYAQRWKDASDAALEVKKLGYALYKNPSRPDKGYGELFMNRRSARVDNNESIIECGYSYDDEMDYSFDYFYCPPSDGGYAEASPTEDLVSAYEMADGREFSWSDPAMKENPYVGREPRFYASILYNGAPWKGQTLYTYEGCNDGYALGGGTTCTGYYMRKLFDENLPKNGMRATDLTYYYMRYAEVLLIYAEAMAEQGDIPAALEALNEVRARVDLPAKSAKNKTEFMKLLRHERMIELAFEGHRFWDIRRWGLGTTLLNDVHMKGIKPTKTGEGTYEYKVVDCDAGSTRVYLEKYNRFPIPLSELQQNTACEQFDEWK</sequence>
<keyword evidence="3" id="KW-0732">Signal</keyword>
<protein>
    <submittedName>
        <fullName evidence="8">RagB/SusD family nutrient uptake outer membrane protein</fullName>
    </submittedName>
</protein>
<keyword evidence="5" id="KW-0998">Cell outer membrane</keyword>
<reference evidence="10 11" key="1">
    <citation type="submission" date="2018-08" db="EMBL/GenBank/DDBJ databases">
        <title>A genome reference for cultivated species of the human gut microbiota.</title>
        <authorList>
            <person name="Zou Y."/>
            <person name="Xue W."/>
            <person name="Luo G."/>
        </authorList>
    </citation>
    <scope>NUCLEOTIDE SEQUENCE [LARGE SCALE GENOMIC DNA]</scope>
    <source>
        <strain evidence="9 11">AF14-42</strain>
        <strain evidence="8 10">OM03-4</strain>
    </source>
</reference>
<dbReference type="Pfam" id="PF14322">
    <property type="entry name" value="SusD-like_3"/>
    <property type="match status" value="1"/>
</dbReference>
<evidence type="ECO:0000313" key="9">
    <source>
        <dbReference type="EMBL" id="RGV35646.1"/>
    </source>
</evidence>
<dbReference type="RefSeq" id="WP_117601567.1">
    <property type="nucleotide sequence ID" value="NZ_JARDAG010000005.1"/>
</dbReference>
<evidence type="ECO:0000256" key="4">
    <source>
        <dbReference type="ARBA" id="ARBA00023136"/>
    </source>
</evidence>
<feature type="domain" description="RagB/SusD" evidence="6">
    <location>
        <begin position="285"/>
        <end position="544"/>
    </location>
</feature>
<evidence type="ECO:0000256" key="1">
    <source>
        <dbReference type="ARBA" id="ARBA00004442"/>
    </source>
</evidence>
<evidence type="ECO:0000313" key="10">
    <source>
        <dbReference type="Proteomes" id="UP000260759"/>
    </source>
</evidence>
<organism evidence="8 10">
    <name type="scientific">Bacteroides uniformis</name>
    <dbReference type="NCBI Taxonomy" id="820"/>
    <lineage>
        <taxon>Bacteria</taxon>
        <taxon>Pseudomonadati</taxon>
        <taxon>Bacteroidota</taxon>
        <taxon>Bacteroidia</taxon>
        <taxon>Bacteroidales</taxon>
        <taxon>Bacteroidaceae</taxon>
        <taxon>Bacteroides</taxon>
    </lineage>
</organism>
<proteinExistence type="inferred from homology"/>
<dbReference type="EMBL" id="QSVA01000027">
    <property type="protein sequence ID" value="RGN89237.1"/>
    <property type="molecule type" value="Genomic_DNA"/>
</dbReference>
<dbReference type="Proteomes" id="UP000260759">
    <property type="component" value="Unassembled WGS sequence"/>
</dbReference>
<dbReference type="AlphaFoldDB" id="A0A3E5EKM0"/>
<dbReference type="InterPro" id="IPR012944">
    <property type="entry name" value="SusD_RagB_dom"/>
</dbReference>
<dbReference type="InterPro" id="IPR033985">
    <property type="entry name" value="SusD-like_N"/>
</dbReference>
<dbReference type="SUPFAM" id="SSF48452">
    <property type="entry name" value="TPR-like"/>
    <property type="match status" value="1"/>
</dbReference>
<evidence type="ECO:0000313" key="11">
    <source>
        <dbReference type="Proteomes" id="UP000285343"/>
    </source>
</evidence>